<dbReference type="SUPFAM" id="SSF56801">
    <property type="entry name" value="Acetyl-CoA synthetase-like"/>
    <property type="match status" value="1"/>
</dbReference>
<dbReference type="PROSITE" id="PS00455">
    <property type="entry name" value="AMP_BINDING"/>
    <property type="match status" value="1"/>
</dbReference>
<dbReference type="GO" id="GO:0050563">
    <property type="term" value="F:trans-feruloyl-CoA synthase activity"/>
    <property type="evidence" value="ECO:0007669"/>
    <property type="project" value="UniProtKB-EC"/>
</dbReference>
<dbReference type="PANTHER" id="PTHR24096">
    <property type="entry name" value="LONG-CHAIN-FATTY-ACID--COA LIGASE"/>
    <property type="match status" value="1"/>
</dbReference>
<dbReference type="eggNOG" id="COG0318">
    <property type="taxonomic scope" value="Bacteria"/>
</dbReference>
<dbReference type="CDD" id="cd05921">
    <property type="entry name" value="FCS"/>
    <property type="match status" value="1"/>
</dbReference>
<evidence type="ECO:0000259" key="1">
    <source>
        <dbReference type="Pfam" id="PF00501"/>
    </source>
</evidence>
<protein>
    <submittedName>
        <fullName evidence="2">Trans-feruloyl-CoA synthase</fullName>
        <ecNumber evidence="2">6.2.1.34</ecNumber>
    </submittedName>
</protein>
<dbReference type="InterPro" id="IPR042099">
    <property type="entry name" value="ANL_N_sf"/>
</dbReference>
<dbReference type="InterPro" id="IPR000873">
    <property type="entry name" value="AMP-dep_synth/lig_dom"/>
</dbReference>
<dbReference type="EMBL" id="JMQN01000030">
    <property type="protein sequence ID" value="KEA63651.1"/>
    <property type="molecule type" value="Genomic_DNA"/>
</dbReference>
<dbReference type="Pfam" id="PF00501">
    <property type="entry name" value="AMP-binding"/>
    <property type="match status" value="1"/>
</dbReference>
<dbReference type="EC" id="6.2.1.34" evidence="2"/>
<dbReference type="Pfam" id="PF23562">
    <property type="entry name" value="AMP-binding_C_3"/>
    <property type="match status" value="1"/>
</dbReference>
<dbReference type="Gene3D" id="3.40.50.12780">
    <property type="entry name" value="N-terminal domain of ligase-like"/>
    <property type="match status" value="1"/>
</dbReference>
<dbReference type="PANTHER" id="PTHR24096:SF420">
    <property type="entry name" value="LONG-CHAIN-FATTY-ACID--COA LIGASE-RELATED"/>
    <property type="match status" value="1"/>
</dbReference>
<accession>A0A081FYP6</accession>
<dbReference type="STRING" id="1232683.ADIMK_2107"/>
<feature type="domain" description="AMP-dependent synthetase/ligase" evidence="1">
    <location>
        <begin position="45"/>
        <end position="411"/>
    </location>
</feature>
<name>A0A081FYP6_9GAMM</name>
<sequence length="618" mass="68265">MLADFHSVNVNNFAVKVEARANGEQIVRCDSPLGAYAERLTDRLEYWAEVAPDRVFVAQRNAEGKWDEITYSQALSRVRAIAAWLLKCDLDVERPIICLSGNSNEHLLLMLAAMYIGVPYSPISTAYSLVSTDYGKLRHVFDVLTPGLVFVDNLGPYRDAIDAVVPEDLPIVAVSSAHGDDDLSNPVTKFSELLSTAPSVEAETAKAQVNGDTIAKFMFTSGSTGMPKAVINTQRMICANQEMIRSIMAFLKDEPPMMLDWLPWNHTFGGNHNIGIALYNGGSLYIDHGKPTEKAFDITLNNLRDIAPTVYFNVPKGYELLVKKLREFPDVAKTFFSNLKLTHFAAAGLSQHIWDALDALAIEHTGKKVPMITGLGATETAPSALFASIEECASGVIGTPLPGVEMKLVPNGDKLEARIRAVTVTPGYWRAPEQTAKAYDEEGFYCLGDAVKYIDPEQPNRGFRFDGRVSEDFKLDTGTWVSVGMLRAHIIHFFAPYVQDVVIAGHDKDYVSAMVFADIGHCRSLVPNSENLSDKEILQAPHLRETFQRLLEQMAETSTGSSTRVRRMRLLAEPPSIDLNEVTDKGSINQRAVLKNRADLVQDLYSDTPSEEVFGLGR</sequence>
<comment type="caution">
    <text evidence="2">The sequence shown here is derived from an EMBL/GenBank/DDBJ whole genome shotgun (WGS) entry which is preliminary data.</text>
</comment>
<keyword evidence="3" id="KW-1185">Reference proteome</keyword>
<keyword evidence="2" id="KW-0436">Ligase</keyword>
<dbReference type="InterPro" id="IPR020845">
    <property type="entry name" value="AMP-binding_CS"/>
</dbReference>
<reference evidence="2 3" key="1">
    <citation type="submission" date="2014-04" db="EMBL/GenBank/DDBJ databases">
        <title>Marinobacterium kochiensis sp. nov., isolated from sediment sample collected from Kochi backwaters in Kerala, India.</title>
        <authorList>
            <person name="Singh A."/>
            <person name="Pinnaka A.K."/>
        </authorList>
    </citation>
    <scope>NUCLEOTIDE SEQUENCE [LARGE SCALE GENOMIC DNA]</scope>
    <source>
        <strain evidence="2 3">AK27</strain>
    </source>
</reference>
<evidence type="ECO:0000313" key="2">
    <source>
        <dbReference type="EMBL" id="KEA63651.1"/>
    </source>
</evidence>
<organism evidence="2 3">
    <name type="scientific">Marinobacterium lacunae</name>
    <dbReference type="NCBI Taxonomy" id="1232683"/>
    <lineage>
        <taxon>Bacteria</taxon>
        <taxon>Pseudomonadati</taxon>
        <taxon>Pseudomonadota</taxon>
        <taxon>Gammaproteobacteria</taxon>
        <taxon>Oceanospirillales</taxon>
        <taxon>Oceanospirillaceae</taxon>
        <taxon>Marinobacterium</taxon>
    </lineage>
</organism>
<proteinExistence type="predicted"/>
<dbReference type="RefSeq" id="WP_036187570.1">
    <property type="nucleotide sequence ID" value="NZ_JMQN01000030.1"/>
</dbReference>
<evidence type="ECO:0000313" key="3">
    <source>
        <dbReference type="Proteomes" id="UP000028252"/>
    </source>
</evidence>
<dbReference type="PATRIC" id="fig|1232683.4.peg.2066"/>
<gene>
    <name evidence="2" type="ORF">ADIMK_2107</name>
</gene>
<dbReference type="OrthoDB" id="9803968at2"/>
<dbReference type="AlphaFoldDB" id="A0A081FYP6"/>
<dbReference type="Proteomes" id="UP000028252">
    <property type="component" value="Unassembled WGS sequence"/>
</dbReference>